<dbReference type="EMBL" id="MU277260">
    <property type="protein sequence ID" value="KAI0056691.1"/>
    <property type="molecule type" value="Genomic_DNA"/>
</dbReference>
<comment type="caution">
    <text evidence="1">The sequence shown here is derived from an EMBL/GenBank/DDBJ whole genome shotgun (WGS) entry which is preliminary data.</text>
</comment>
<evidence type="ECO:0000313" key="1">
    <source>
        <dbReference type="EMBL" id="KAI0056691.1"/>
    </source>
</evidence>
<reference evidence="1" key="2">
    <citation type="journal article" date="2022" name="New Phytol.">
        <title>Evolutionary transition to the ectomycorrhizal habit in the genomes of a hyperdiverse lineage of mushroom-forming fungi.</title>
        <authorList>
            <person name="Looney B."/>
            <person name="Miyauchi S."/>
            <person name="Morin E."/>
            <person name="Drula E."/>
            <person name="Courty P.E."/>
            <person name="Kohler A."/>
            <person name="Kuo A."/>
            <person name="LaButti K."/>
            <person name="Pangilinan J."/>
            <person name="Lipzen A."/>
            <person name="Riley R."/>
            <person name="Andreopoulos W."/>
            <person name="He G."/>
            <person name="Johnson J."/>
            <person name="Nolan M."/>
            <person name="Tritt A."/>
            <person name="Barry K.W."/>
            <person name="Grigoriev I.V."/>
            <person name="Nagy L.G."/>
            <person name="Hibbett D."/>
            <person name="Henrissat B."/>
            <person name="Matheny P.B."/>
            <person name="Labbe J."/>
            <person name="Martin F.M."/>
        </authorList>
    </citation>
    <scope>NUCLEOTIDE SEQUENCE</scope>
    <source>
        <strain evidence="1">HHB10654</strain>
    </source>
</reference>
<dbReference type="Proteomes" id="UP000814140">
    <property type="component" value="Unassembled WGS sequence"/>
</dbReference>
<reference evidence="1" key="1">
    <citation type="submission" date="2021-03" db="EMBL/GenBank/DDBJ databases">
        <authorList>
            <consortium name="DOE Joint Genome Institute"/>
            <person name="Ahrendt S."/>
            <person name="Looney B.P."/>
            <person name="Miyauchi S."/>
            <person name="Morin E."/>
            <person name="Drula E."/>
            <person name="Courty P.E."/>
            <person name="Chicoki N."/>
            <person name="Fauchery L."/>
            <person name="Kohler A."/>
            <person name="Kuo A."/>
            <person name="Labutti K."/>
            <person name="Pangilinan J."/>
            <person name="Lipzen A."/>
            <person name="Riley R."/>
            <person name="Andreopoulos W."/>
            <person name="He G."/>
            <person name="Johnson J."/>
            <person name="Barry K.W."/>
            <person name="Grigoriev I.V."/>
            <person name="Nagy L."/>
            <person name="Hibbett D."/>
            <person name="Henrissat B."/>
            <person name="Matheny P.B."/>
            <person name="Labbe J."/>
            <person name="Martin F."/>
        </authorList>
    </citation>
    <scope>NUCLEOTIDE SEQUENCE</scope>
    <source>
        <strain evidence="1">HHB10654</strain>
    </source>
</reference>
<evidence type="ECO:0000313" key="2">
    <source>
        <dbReference type="Proteomes" id="UP000814140"/>
    </source>
</evidence>
<proteinExistence type="predicted"/>
<accession>A0ACB8SLW6</accession>
<protein>
    <submittedName>
        <fullName evidence="1">Uncharacterized protein</fullName>
    </submittedName>
</protein>
<gene>
    <name evidence="1" type="ORF">BV25DRAFT_1920825</name>
</gene>
<name>A0ACB8SLW6_9AGAM</name>
<organism evidence="1 2">
    <name type="scientific">Artomyces pyxidatus</name>
    <dbReference type="NCBI Taxonomy" id="48021"/>
    <lineage>
        <taxon>Eukaryota</taxon>
        <taxon>Fungi</taxon>
        <taxon>Dikarya</taxon>
        <taxon>Basidiomycota</taxon>
        <taxon>Agaricomycotina</taxon>
        <taxon>Agaricomycetes</taxon>
        <taxon>Russulales</taxon>
        <taxon>Auriscalpiaceae</taxon>
        <taxon>Artomyces</taxon>
    </lineage>
</organism>
<keyword evidence="2" id="KW-1185">Reference proteome</keyword>
<sequence>MSSHLLPETREAVPALAAGSAQSLTGAASDGFPATIWPPHGYYPAKIPRIAPLPPYTWPHLVPGSACCKAPLLAGAALTCDARGPDLPSSNSETTPGDAQKLAEGFGAEMSTSREESWDATESSEPSRAALSV</sequence>